<accession>A0A0E1W249</accession>
<feature type="region of interest" description="Disordered" evidence="1">
    <location>
        <begin position="89"/>
        <end position="158"/>
    </location>
</feature>
<dbReference type="AlphaFoldDB" id="A0A0E1W249"/>
<evidence type="ECO:0000313" key="2">
    <source>
        <dbReference type="EMBL" id="EET06484.1"/>
    </source>
</evidence>
<evidence type="ECO:0000256" key="1">
    <source>
        <dbReference type="SAM" id="MobiDB-lite"/>
    </source>
</evidence>
<dbReference type="EMBL" id="CM000832">
    <property type="protein sequence ID" value="EET06484.1"/>
    <property type="molecule type" value="Genomic_DNA"/>
</dbReference>
<name>A0A0E1W249_BURPE</name>
<proteinExistence type="predicted"/>
<reference evidence="2" key="1">
    <citation type="submission" date="2009-05" db="EMBL/GenBank/DDBJ databases">
        <authorList>
            <person name="Harkins D.M."/>
            <person name="DeShazer D."/>
            <person name="Woods D.E."/>
            <person name="Brinkac L.M."/>
            <person name="Brown K.A."/>
            <person name="Hung G.C."/>
            <person name="Tuanyok A."/>
            <person name="Zhang B."/>
            <person name="Nierman W.C."/>
        </authorList>
    </citation>
    <scope>NUCLEOTIDE SEQUENCE [LARGE SCALE GENOMIC DNA]</scope>
    <source>
        <strain evidence="2">1710a</strain>
    </source>
</reference>
<sequence>MPATAPAAGGLVFGYVAGCATARVCGERRRDKRCSAADECRSQVRSGSRWNGVCRVCGERRRDKRCSAGGRMPFASSQRLAHERHLPMASAARRCGPPGALHSPMRRTAPHRAIRRRASVAPSPRRGRRAEPAAGVARRRPPDVRPSRCAGAERRECA</sequence>
<organism evidence="2">
    <name type="scientific">Burkholderia pseudomallei 1710a</name>
    <dbReference type="NCBI Taxonomy" id="320371"/>
    <lineage>
        <taxon>Bacteria</taxon>
        <taxon>Pseudomonadati</taxon>
        <taxon>Pseudomonadota</taxon>
        <taxon>Betaproteobacteria</taxon>
        <taxon>Burkholderiales</taxon>
        <taxon>Burkholderiaceae</taxon>
        <taxon>Burkholderia</taxon>
        <taxon>pseudomallei group</taxon>
    </lineage>
</organism>
<protein>
    <submittedName>
        <fullName evidence="2">Uncharacterized protein</fullName>
    </submittedName>
</protein>
<dbReference type="Proteomes" id="UP000001812">
    <property type="component" value="Chromosome I"/>
</dbReference>
<feature type="compositionally biased region" description="Basic and acidic residues" evidence="1">
    <location>
        <begin position="140"/>
        <end position="158"/>
    </location>
</feature>
<gene>
    <name evidence="2" type="ORF">BURPS1710A_1721</name>
</gene>
<feature type="compositionally biased region" description="Basic residues" evidence="1">
    <location>
        <begin position="104"/>
        <end position="118"/>
    </location>
</feature>
<dbReference type="HOGENOM" id="CLU_1666127_0_0_4"/>